<comment type="caution">
    <text evidence="1">The sequence shown here is derived from an EMBL/GenBank/DDBJ whole genome shotgun (WGS) entry which is preliminary data.</text>
</comment>
<dbReference type="EMBL" id="BHWB01000001">
    <property type="protein sequence ID" value="GCB33423.1"/>
    <property type="molecule type" value="Genomic_DNA"/>
</dbReference>
<accession>A0A401LPK8</accession>
<proteinExistence type="predicted"/>
<keyword evidence="2" id="KW-1185">Reference proteome</keyword>
<dbReference type="AlphaFoldDB" id="A0A401LPK8"/>
<sequence>MRLTKKNNTIHYVPQKIVETTVTEVTHIPLTKDMLKQLLHNPVREEKRKLVKKRKK</sequence>
<organism evidence="1 2">
    <name type="scientific">Bacteroides faecalis</name>
    <dbReference type="NCBI Taxonomy" id="2447885"/>
    <lineage>
        <taxon>Bacteria</taxon>
        <taxon>Pseudomonadati</taxon>
        <taxon>Bacteroidota</taxon>
        <taxon>Bacteroidia</taxon>
        <taxon>Bacteroidales</taxon>
        <taxon>Bacteroidaceae</taxon>
        <taxon>Bacteroides</taxon>
    </lineage>
</organism>
<evidence type="ECO:0000313" key="2">
    <source>
        <dbReference type="Proteomes" id="UP000288079"/>
    </source>
</evidence>
<name>A0A401LPK8_9BACE</name>
<gene>
    <name evidence="1" type="ORF">KGMB02408_03680</name>
</gene>
<protein>
    <submittedName>
        <fullName evidence="1">Uncharacterized protein</fullName>
    </submittedName>
</protein>
<evidence type="ECO:0000313" key="1">
    <source>
        <dbReference type="EMBL" id="GCB33423.1"/>
    </source>
</evidence>
<reference evidence="1 2" key="1">
    <citation type="submission" date="2018-10" db="EMBL/GenBank/DDBJ databases">
        <title>Draft Genome Sequence of Bacteroides sp. KCTC 15687.</title>
        <authorList>
            <person name="Yu S.Y."/>
            <person name="Kim J.S."/>
            <person name="Oh B.S."/>
            <person name="Park S.H."/>
            <person name="Kang S.W."/>
            <person name="Park J.E."/>
            <person name="Choi S.H."/>
            <person name="Han K.I."/>
            <person name="Lee K.C."/>
            <person name="Eom M.K."/>
            <person name="Suh M.K."/>
            <person name="Lee D.H."/>
            <person name="Yoon H."/>
            <person name="Kim B."/>
            <person name="Yang S.J."/>
            <person name="Lee J.S."/>
            <person name="Lee J.H."/>
        </authorList>
    </citation>
    <scope>NUCLEOTIDE SEQUENCE [LARGE SCALE GENOMIC DNA]</scope>
    <source>
        <strain evidence="1 2">KCTC 15687</strain>
    </source>
</reference>
<dbReference type="Proteomes" id="UP000288079">
    <property type="component" value="Unassembled WGS sequence"/>
</dbReference>